<reference evidence="6" key="1">
    <citation type="submission" date="2015-09" db="EMBL/GenBank/DDBJ databases">
        <authorList>
            <person name="Rodrigo-Torres L."/>
            <person name="Arahal D.R."/>
        </authorList>
    </citation>
    <scope>NUCLEOTIDE SEQUENCE [LARGE SCALE GENOMIC DNA]</scope>
    <source>
        <strain evidence="6">CECT 4293</strain>
    </source>
</reference>
<dbReference type="GO" id="GO:0003677">
    <property type="term" value="F:DNA binding"/>
    <property type="evidence" value="ECO:0007669"/>
    <property type="project" value="UniProtKB-KW"/>
</dbReference>
<accession>A0A0P1E6W0</accession>
<dbReference type="Pfam" id="PF12840">
    <property type="entry name" value="HTH_20"/>
    <property type="match status" value="1"/>
</dbReference>
<dbReference type="PANTHER" id="PTHR33154">
    <property type="entry name" value="TRANSCRIPTIONAL REGULATOR, ARSR FAMILY"/>
    <property type="match status" value="1"/>
</dbReference>
<evidence type="ECO:0000256" key="2">
    <source>
        <dbReference type="ARBA" id="ARBA00023125"/>
    </source>
</evidence>
<evidence type="ECO:0000259" key="4">
    <source>
        <dbReference type="PROSITE" id="PS50987"/>
    </source>
</evidence>
<dbReference type="SUPFAM" id="SSF46785">
    <property type="entry name" value="Winged helix' DNA-binding domain"/>
    <property type="match status" value="1"/>
</dbReference>
<sequence>MTDDQLDLVFKALSDSTRRRIIDHLSKRPAQSLFEVCAASVAEDGVALSRQTVSQHLAVLEKAGLVEIEWKGRTKAHSLSVSEDDIAAASWFTKYKPKGTMA</sequence>
<gene>
    <name evidence="5" type="primary">sdpR_2</name>
    <name evidence="5" type="ORF">RUM4293_02832</name>
</gene>
<keyword evidence="2" id="KW-0238">DNA-binding</keyword>
<dbReference type="InterPro" id="IPR011991">
    <property type="entry name" value="ArsR-like_HTH"/>
</dbReference>
<dbReference type="RefSeq" id="WP_082649298.1">
    <property type="nucleotide sequence ID" value="NZ_CYPS01000043.1"/>
</dbReference>
<name>A0A0P1E6W0_9RHOB</name>
<dbReference type="InterPro" id="IPR051081">
    <property type="entry name" value="HTH_MetalResp_TranReg"/>
</dbReference>
<keyword evidence="1" id="KW-0805">Transcription regulation</keyword>
<protein>
    <submittedName>
        <fullName evidence="5">Transcriptional repressor SdpR</fullName>
    </submittedName>
</protein>
<dbReference type="GO" id="GO:0003700">
    <property type="term" value="F:DNA-binding transcription factor activity"/>
    <property type="evidence" value="ECO:0007669"/>
    <property type="project" value="InterPro"/>
</dbReference>
<dbReference type="InterPro" id="IPR036388">
    <property type="entry name" value="WH-like_DNA-bd_sf"/>
</dbReference>
<organism evidence="5 6">
    <name type="scientific">Ruegeria atlantica</name>
    <dbReference type="NCBI Taxonomy" id="81569"/>
    <lineage>
        <taxon>Bacteria</taxon>
        <taxon>Pseudomonadati</taxon>
        <taxon>Pseudomonadota</taxon>
        <taxon>Alphaproteobacteria</taxon>
        <taxon>Rhodobacterales</taxon>
        <taxon>Roseobacteraceae</taxon>
        <taxon>Ruegeria</taxon>
    </lineage>
</organism>
<dbReference type="CDD" id="cd00090">
    <property type="entry name" value="HTH_ARSR"/>
    <property type="match status" value="1"/>
</dbReference>
<dbReference type="SMART" id="SM00418">
    <property type="entry name" value="HTH_ARSR"/>
    <property type="match status" value="1"/>
</dbReference>
<evidence type="ECO:0000256" key="3">
    <source>
        <dbReference type="ARBA" id="ARBA00023163"/>
    </source>
</evidence>
<evidence type="ECO:0000313" key="5">
    <source>
        <dbReference type="EMBL" id="CUH43935.1"/>
    </source>
</evidence>
<keyword evidence="6" id="KW-1185">Reference proteome</keyword>
<dbReference type="InterPro" id="IPR001845">
    <property type="entry name" value="HTH_ArsR_DNA-bd_dom"/>
</dbReference>
<dbReference type="PANTHER" id="PTHR33154:SF33">
    <property type="entry name" value="TRANSCRIPTIONAL REPRESSOR SDPR"/>
    <property type="match status" value="1"/>
</dbReference>
<dbReference type="Gene3D" id="1.10.10.10">
    <property type="entry name" value="Winged helix-like DNA-binding domain superfamily/Winged helix DNA-binding domain"/>
    <property type="match status" value="1"/>
</dbReference>
<evidence type="ECO:0000256" key="1">
    <source>
        <dbReference type="ARBA" id="ARBA00023015"/>
    </source>
</evidence>
<dbReference type="EMBL" id="CYPS01000043">
    <property type="protein sequence ID" value="CUH43935.1"/>
    <property type="molecule type" value="Genomic_DNA"/>
</dbReference>
<dbReference type="AlphaFoldDB" id="A0A0P1E6W0"/>
<proteinExistence type="predicted"/>
<feature type="domain" description="HTH arsR-type" evidence="4">
    <location>
        <begin position="1"/>
        <end position="99"/>
    </location>
</feature>
<keyword evidence="3" id="KW-0804">Transcription</keyword>
<dbReference type="Proteomes" id="UP000050786">
    <property type="component" value="Unassembled WGS sequence"/>
</dbReference>
<dbReference type="PROSITE" id="PS50987">
    <property type="entry name" value="HTH_ARSR_2"/>
    <property type="match status" value="1"/>
</dbReference>
<dbReference type="InterPro" id="IPR036390">
    <property type="entry name" value="WH_DNA-bd_sf"/>
</dbReference>
<evidence type="ECO:0000313" key="6">
    <source>
        <dbReference type="Proteomes" id="UP000050786"/>
    </source>
</evidence>